<organism evidence="1 2">
    <name type="scientific">Bacteroides intestinalis DSM 17393</name>
    <dbReference type="NCBI Taxonomy" id="471870"/>
    <lineage>
        <taxon>Bacteria</taxon>
        <taxon>Pseudomonadati</taxon>
        <taxon>Bacteroidota</taxon>
        <taxon>Bacteroidia</taxon>
        <taxon>Bacteroidales</taxon>
        <taxon>Bacteroidaceae</taxon>
        <taxon>Bacteroides</taxon>
    </lineage>
</organism>
<dbReference type="Proteomes" id="UP000004596">
    <property type="component" value="Unassembled WGS sequence"/>
</dbReference>
<accession>B3CBI3</accession>
<protein>
    <submittedName>
        <fullName evidence="1">Uncharacterized protein</fullName>
    </submittedName>
</protein>
<comment type="caution">
    <text evidence="1">The sequence shown here is derived from an EMBL/GenBank/DDBJ whole genome shotgun (WGS) entry which is preliminary data.</text>
</comment>
<reference evidence="1 2" key="2">
    <citation type="submission" date="2008-04" db="EMBL/GenBank/DDBJ databases">
        <authorList>
            <person name="Fulton L."/>
            <person name="Clifton S."/>
            <person name="Fulton B."/>
            <person name="Xu J."/>
            <person name="Minx P."/>
            <person name="Pepin K.H."/>
            <person name="Johnson M."/>
            <person name="Thiruvilangam P."/>
            <person name="Bhonagiri V."/>
            <person name="Nash W.E."/>
            <person name="Mardis E.R."/>
            <person name="Wilson R.K."/>
        </authorList>
    </citation>
    <scope>NUCLEOTIDE SEQUENCE [LARGE SCALE GENOMIC DNA]</scope>
    <source>
        <strain evidence="1 2">DSM 17393</strain>
    </source>
</reference>
<dbReference type="AlphaFoldDB" id="B3CBI3"/>
<evidence type="ECO:0000313" key="2">
    <source>
        <dbReference type="Proteomes" id="UP000004596"/>
    </source>
</evidence>
<sequence>MYKKGFLYKKFVFIPLTWGENSFCFIYKNFLLVDFLAGGIKLFHVRRVIDTYW</sequence>
<gene>
    <name evidence="1" type="ORF">BACINT_03570</name>
</gene>
<name>B3CBI3_9BACE</name>
<dbReference type="EMBL" id="ABJL02000008">
    <property type="protein sequence ID" value="EDV04435.1"/>
    <property type="molecule type" value="Genomic_DNA"/>
</dbReference>
<reference evidence="1 2" key="1">
    <citation type="submission" date="2008-04" db="EMBL/GenBank/DDBJ databases">
        <title>Draft genome sequence of Bacteroides intestinalis (DSM 17393).</title>
        <authorList>
            <person name="Sudarsanam P."/>
            <person name="Ley R."/>
            <person name="Guruge J."/>
            <person name="Turnbaugh P.J."/>
            <person name="Mahowald M."/>
            <person name="Liep D."/>
            <person name="Gordon J."/>
        </authorList>
    </citation>
    <scope>NUCLEOTIDE SEQUENCE [LARGE SCALE GENOMIC DNA]</scope>
    <source>
        <strain evidence="1 2">DSM 17393</strain>
    </source>
</reference>
<proteinExistence type="predicted"/>
<evidence type="ECO:0000313" key="1">
    <source>
        <dbReference type="EMBL" id="EDV04435.1"/>
    </source>
</evidence>